<feature type="region of interest" description="Disordered" evidence="12">
    <location>
        <begin position="635"/>
        <end position="664"/>
    </location>
</feature>
<feature type="region of interest" description="Disordered" evidence="12">
    <location>
        <begin position="359"/>
        <end position="403"/>
    </location>
</feature>
<dbReference type="FunFam" id="3.30.160.60:FF:000169">
    <property type="entry name" value="transcriptional repressor scratch 2"/>
    <property type="match status" value="1"/>
</dbReference>
<feature type="region of interest" description="Disordered" evidence="12">
    <location>
        <begin position="555"/>
        <end position="592"/>
    </location>
</feature>
<comment type="subunit">
    <text evidence="9">Interacts (via SNAG domain) with LIMD1 (via LIM domains), WTIP (via LIM domains) and AJUBA (via LIM domains).</text>
</comment>
<dbReference type="PROSITE" id="PS00028">
    <property type="entry name" value="ZINC_FINGER_C2H2_1"/>
    <property type="match status" value="4"/>
</dbReference>
<dbReference type="FunFam" id="3.30.160.60:FF:000043">
    <property type="entry name" value="Scratch family zinc finger 2"/>
    <property type="match status" value="1"/>
</dbReference>
<organism evidence="14 15">
    <name type="scientific">Schistosoma haematobium</name>
    <name type="common">Blood fluke</name>
    <dbReference type="NCBI Taxonomy" id="6185"/>
    <lineage>
        <taxon>Eukaryota</taxon>
        <taxon>Metazoa</taxon>
        <taxon>Spiralia</taxon>
        <taxon>Lophotrochozoa</taxon>
        <taxon>Platyhelminthes</taxon>
        <taxon>Trematoda</taxon>
        <taxon>Digenea</taxon>
        <taxon>Strigeidida</taxon>
        <taxon>Schistosomatoidea</taxon>
        <taxon>Schistosomatidae</taxon>
        <taxon>Schistosoma</taxon>
    </lineage>
</organism>
<evidence type="ECO:0000256" key="4">
    <source>
        <dbReference type="ARBA" id="ARBA00022771"/>
    </source>
</evidence>
<evidence type="ECO:0000256" key="7">
    <source>
        <dbReference type="ARBA" id="ARBA00023242"/>
    </source>
</evidence>
<feature type="compositionally biased region" description="Polar residues" evidence="12">
    <location>
        <begin position="654"/>
        <end position="664"/>
    </location>
</feature>
<dbReference type="PANTHER" id="PTHR24388">
    <property type="entry name" value="ZINC FINGER PROTEIN"/>
    <property type="match status" value="1"/>
</dbReference>
<evidence type="ECO:0000256" key="1">
    <source>
        <dbReference type="ARBA" id="ARBA00004123"/>
    </source>
</evidence>
<dbReference type="PANTHER" id="PTHR24388:SF38">
    <property type="entry name" value="PROTEIN SNAIL"/>
    <property type="match status" value="1"/>
</dbReference>
<feature type="domain" description="C2H2-type" evidence="13">
    <location>
        <begin position="760"/>
        <end position="787"/>
    </location>
</feature>
<evidence type="ECO:0000256" key="5">
    <source>
        <dbReference type="ARBA" id="ARBA00022833"/>
    </source>
</evidence>
<dbReference type="Pfam" id="PF13912">
    <property type="entry name" value="zf-C2H2_6"/>
    <property type="match status" value="1"/>
</dbReference>
<feature type="compositionally biased region" description="Polar residues" evidence="12">
    <location>
        <begin position="359"/>
        <end position="379"/>
    </location>
</feature>
<evidence type="ECO:0000256" key="6">
    <source>
        <dbReference type="ARBA" id="ARBA00023125"/>
    </source>
</evidence>
<feature type="compositionally biased region" description="Low complexity" evidence="12">
    <location>
        <begin position="380"/>
        <end position="395"/>
    </location>
</feature>
<comment type="subcellular location">
    <subcellularLocation>
        <location evidence="1">Nucleus</location>
    </subcellularLocation>
</comment>
<dbReference type="FunFam" id="3.30.160.60:FF:000207">
    <property type="entry name" value="zinc finger protein SNAI2"/>
    <property type="match status" value="1"/>
</dbReference>
<dbReference type="EMBL" id="AMPZ03000002">
    <property type="protein sequence ID" value="KAH9591981.1"/>
    <property type="molecule type" value="Genomic_DNA"/>
</dbReference>
<feature type="compositionally biased region" description="Basic residues" evidence="12">
    <location>
        <begin position="635"/>
        <end position="653"/>
    </location>
</feature>
<reference evidence="14" key="3">
    <citation type="submission" date="2021-06" db="EMBL/GenBank/DDBJ databases">
        <title>Chromosome-level genome assembly for S. haematobium.</title>
        <authorList>
            <person name="Stroehlein A.J."/>
        </authorList>
    </citation>
    <scope>NUCLEOTIDE SEQUENCE</scope>
</reference>
<dbReference type="InterPro" id="IPR036236">
    <property type="entry name" value="Znf_C2H2_sf"/>
</dbReference>
<dbReference type="RefSeq" id="XP_035589777.1">
    <property type="nucleotide sequence ID" value="XM_035731811.1"/>
</dbReference>
<comment type="caution">
    <text evidence="14">The sequence shown here is derived from an EMBL/GenBank/DDBJ whole genome shotgun (WGS) entry which is preliminary data.</text>
</comment>
<evidence type="ECO:0000256" key="12">
    <source>
        <dbReference type="SAM" id="MobiDB-lite"/>
    </source>
</evidence>
<keyword evidence="15" id="KW-1185">Reference proteome</keyword>
<reference evidence="14" key="2">
    <citation type="journal article" date="2019" name="Gigascience">
        <title>High-quality Schistosoma haematobium genome achieved by single-molecule and long-range sequencing.</title>
        <authorList>
            <person name="Stroehlein A.J."/>
            <person name="Korhonen P.K."/>
            <person name="Chong T.M."/>
            <person name="Lim Y.L."/>
            <person name="Chan K.G."/>
            <person name="Webster B."/>
            <person name="Rollinson D."/>
            <person name="Brindley P.J."/>
            <person name="Gasser R.B."/>
            <person name="Young N.D."/>
        </authorList>
    </citation>
    <scope>NUCLEOTIDE SEQUENCE</scope>
</reference>
<evidence type="ECO:0000313" key="15">
    <source>
        <dbReference type="Proteomes" id="UP000471633"/>
    </source>
</evidence>
<accession>A0A6A5DSL6</accession>
<keyword evidence="4" id="KW-0863">Zinc-finger</keyword>
<dbReference type="PROSITE" id="PS50157">
    <property type="entry name" value="ZINC_FINGER_C2H2_2"/>
    <property type="match status" value="5"/>
</dbReference>
<dbReference type="KEGG" id="shx:MS3_00004062"/>
<dbReference type="GO" id="GO:0008270">
    <property type="term" value="F:zinc ion binding"/>
    <property type="evidence" value="ECO:0007669"/>
    <property type="project" value="UniProtKB-KW"/>
</dbReference>
<feature type="domain" description="C2H2-type" evidence="13">
    <location>
        <begin position="786"/>
        <end position="813"/>
    </location>
</feature>
<sequence length="914" mass="103451">MVVQLPRRLNTNILHDNRMNMLHNNSSGIYIDRDFSTNKFIMNANLTDTNMSTNNNDINNNHNPFYKLFTRFPNYTSMNGLDSITTNDIMPSENNMNSITSHGTSAFRTPSPIMDFMKEQFGITQSSPKQSLSNFTFPNDIYNRNTSIINEQINAQLQNTKMNITDLQSTIQLAGKLAQHFIALSNNNNNNSTNSNFSLKSNPTDSQLGQYHHEQQGQQSYDFHQHYLQRRHNCQQFIPSLINSNHEMKLSNLNDTSNIQSLDQLTEFLLYQQYYQNNNNQNNKNKHIIPEIQCHNANTSNNNVNKLNFNMNNNYKASSNNLENLNQLDNSHFDETIQFTPLQSSLEESGCIDLSYNGSNKTSTSQNKQASLNPSNIIVSSDTYSNTNTNNSSDNIEQHASESNELSKSLIQKSINELKHYSSISSFLTSTLTTSTMMATQTSTAIYPTIFSTMTTIPTQAEIDFNSLTFPLNTDINLNSYPGTNDFFSSLLKLKISTADKLNEIFVNTTSATTNNTSNIHNIKSNNNIVATSDNHTNLNSMGEEYSYELSHDEHIQNPYNNNHTLNRSCSNSGSGTSNKSHRNTSNKSRHHHCHLQEHMTNDLTKPKNRKSGFQPGVTVGYTYDAFFISDGRSRKRVKNSHIKQSKLQKRQSYRSNNDDTSLQLISPQSNITNTSRSCSLDDLSNCTNEERVINNTLNNALPKSHLSSITSSSTSLLVTLNETQTQRYSCPDCGKNYATSSNLSRHKQTHRSLDSQSARKCPQCGKAYVSMPALSMHLLTHDLKHQCDICGKAFSRPWLLQGHRRAHTGEKPYGCAHCGRAFADRSNLRAHMQTHSGMKQFECKQCHKNFALKSYLNKHLESGCTNKSDWSVMNSSLTSEENSYFSPEPSEKLSKMEFHQQSDLSWSVTKLIN</sequence>
<dbReference type="OrthoDB" id="5428132at2759"/>
<dbReference type="GO" id="GO:0005634">
    <property type="term" value="C:nucleus"/>
    <property type="evidence" value="ECO:0007669"/>
    <property type="project" value="UniProtKB-SubCell"/>
</dbReference>
<dbReference type="AlphaFoldDB" id="A0A6A5DSL6"/>
<evidence type="ECO:0000256" key="10">
    <source>
        <dbReference type="ARBA" id="ARBA00071743"/>
    </source>
</evidence>
<keyword evidence="7" id="KW-0539">Nucleus</keyword>
<evidence type="ECO:0000256" key="3">
    <source>
        <dbReference type="ARBA" id="ARBA00022737"/>
    </source>
</evidence>
<evidence type="ECO:0000256" key="9">
    <source>
        <dbReference type="ARBA" id="ARBA00064979"/>
    </source>
</evidence>
<reference evidence="14" key="1">
    <citation type="journal article" date="2012" name="Nat. Genet.">
        <title>Whole-genome sequence of Schistosoma haematobium.</title>
        <authorList>
            <person name="Young N.D."/>
            <person name="Jex A.R."/>
            <person name="Li B."/>
            <person name="Liu S."/>
            <person name="Yang L."/>
            <person name="Xiong Z."/>
            <person name="Li Y."/>
            <person name="Cantacessi C."/>
            <person name="Hall R.S."/>
            <person name="Xu X."/>
            <person name="Chen F."/>
            <person name="Wu X."/>
            <person name="Zerlotini A."/>
            <person name="Oliveira G."/>
            <person name="Hofmann A."/>
            <person name="Zhang G."/>
            <person name="Fang X."/>
            <person name="Kang Y."/>
            <person name="Campbell B.E."/>
            <person name="Loukas A."/>
            <person name="Ranganathan S."/>
            <person name="Rollinson D."/>
            <person name="Rinaldi G."/>
            <person name="Brindley P.J."/>
            <person name="Yang H."/>
            <person name="Wang J."/>
            <person name="Wang J."/>
            <person name="Gasser R.B."/>
        </authorList>
    </citation>
    <scope>NUCLEOTIDE SEQUENCE</scope>
</reference>
<keyword evidence="6" id="KW-0238">DNA-binding</keyword>
<name>A0A6A5DSL6_SCHHA</name>
<evidence type="ECO:0000259" key="13">
    <source>
        <dbReference type="PROSITE" id="PS50157"/>
    </source>
</evidence>
<protein>
    <recommendedName>
        <fullName evidence="10">Transcriptional repressor scratch 1</fullName>
    </recommendedName>
    <alternativeName>
        <fullName evidence="11">Scratch homolog 1 zinc finger protein</fullName>
    </alternativeName>
</protein>
<proteinExistence type="inferred from homology"/>
<dbReference type="Pfam" id="PF00096">
    <property type="entry name" value="zf-C2H2"/>
    <property type="match status" value="4"/>
</dbReference>
<keyword evidence="5" id="KW-0862">Zinc</keyword>
<feature type="compositionally biased region" description="Polar residues" evidence="12">
    <location>
        <begin position="558"/>
        <end position="579"/>
    </location>
</feature>
<dbReference type="GO" id="GO:0000981">
    <property type="term" value="F:DNA-binding transcription factor activity, RNA polymerase II-specific"/>
    <property type="evidence" value="ECO:0007669"/>
    <property type="project" value="TreeGrafter"/>
</dbReference>
<evidence type="ECO:0000313" key="14">
    <source>
        <dbReference type="EMBL" id="KAH9591981.1"/>
    </source>
</evidence>
<dbReference type="InterPro" id="IPR013087">
    <property type="entry name" value="Znf_C2H2_type"/>
</dbReference>
<feature type="compositionally biased region" description="Low complexity" evidence="12">
    <location>
        <begin position="193"/>
        <end position="202"/>
    </location>
</feature>
<keyword evidence="3" id="KW-0677">Repeat</keyword>
<reference evidence="14" key="4">
    <citation type="journal article" date="2022" name="PLoS Pathog.">
        <title>Chromosome-level genome of Schistosoma haematobium underpins genome-wide explorations of molecular variation.</title>
        <authorList>
            <person name="Stroehlein A.J."/>
            <person name="Korhonen P.K."/>
            <person name="Lee V.V."/>
            <person name="Ralph S.A."/>
            <person name="Mentink-Kane M."/>
            <person name="You H."/>
            <person name="McManus D.P."/>
            <person name="Tchuente L.T."/>
            <person name="Stothard J.R."/>
            <person name="Kaur P."/>
            <person name="Dudchenko O."/>
            <person name="Aiden E.L."/>
            <person name="Yang B."/>
            <person name="Yang H."/>
            <person name="Emery A.M."/>
            <person name="Webster B.L."/>
            <person name="Brindley P.J."/>
            <person name="Rollinson D."/>
            <person name="Chang B.C.H."/>
            <person name="Gasser R.B."/>
            <person name="Young N.D."/>
        </authorList>
    </citation>
    <scope>NUCLEOTIDE SEQUENCE</scope>
</reference>
<evidence type="ECO:0000256" key="8">
    <source>
        <dbReference type="ARBA" id="ARBA00037948"/>
    </source>
</evidence>
<dbReference type="Gene3D" id="3.30.160.60">
    <property type="entry name" value="Classic Zinc Finger"/>
    <property type="match status" value="4"/>
</dbReference>
<feature type="region of interest" description="Disordered" evidence="12">
    <location>
        <begin position="193"/>
        <end position="217"/>
    </location>
</feature>
<feature type="domain" description="C2H2-type" evidence="13">
    <location>
        <begin position="842"/>
        <end position="869"/>
    </location>
</feature>
<feature type="domain" description="C2H2-type" evidence="13">
    <location>
        <begin position="729"/>
        <end position="756"/>
    </location>
</feature>
<evidence type="ECO:0000256" key="11">
    <source>
        <dbReference type="ARBA" id="ARBA00083685"/>
    </source>
</evidence>
<keyword evidence="2" id="KW-0479">Metal-binding</keyword>
<dbReference type="GO" id="GO:0000978">
    <property type="term" value="F:RNA polymerase II cis-regulatory region sequence-specific DNA binding"/>
    <property type="evidence" value="ECO:0007669"/>
    <property type="project" value="TreeGrafter"/>
</dbReference>
<dbReference type="Proteomes" id="UP000471633">
    <property type="component" value="Unassembled WGS sequence"/>
</dbReference>
<dbReference type="FunFam" id="3.30.160.60:FF:000446">
    <property type="entry name" value="Zinc finger protein"/>
    <property type="match status" value="1"/>
</dbReference>
<gene>
    <name evidence="14" type="primary">ZNF14</name>
    <name evidence="14" type="ORF">MS3_00004062</name>
</gene>
<feature type="domain" description="C2H2-type" evidence="13">
    <location>
        <begin position="814"/>
        <end position="841"/>
    </location>
</feature>
<dbReference type="SUPFAM" id="SSF57667">
    <property type="entry name" value="beta-beta-alpha zinc fingers"/>
    <property type="match status" value="3"/>
</dbReference>
<dbReference type="GeneID" id="24597419"/>
<evidence type="ECO:0000256" key="2">
    <source>
        <dbReference type="ARBA" id="ARBA00022723"/>
    </source>
</evidence>
<comment type="similarity">
    <text evidence="8">Belongs to the snail C2H2-type zinc-finger protein family.</text>
</comment>
<dbReference type="InterPro" id="IPR050527">
    <property type="entry name" value="Snail/Krueppel_Znf"/>
</dbReference>
<feature type="compositionally biased region" description="Basic residues" evidence="12">
    <location>
        <begin position="580"/>
        <end position="592"/>
    </location>
</feature>
<dbReference type="CTD" id="7561"/>
<dbReference type="SMART" id="SM00355">
    <property type="entry name" value="ZnF_C2H2"/>
    <property type="match status" value="5"/>
</dbReference>